<dbReference type="GeneID" id="25567057"/>
<dbReference type="eggNOG" id="ENOG502QQT3">
    <property type="taxonomic scope" value="Eukaryota"/>
</dbReference>
<gene>
    <name evidence="1" type="ORF">AMSG_08342</name>
</gene>
<dbReference type="Pfam" id="PF13692">
    <property type="entry name" value="Glyco_trans_1_4"/>
    <property type="match status" value="1"/>
</dbReference>
<dbReference type="SUPFAM" id="SSF53756">
    <property type="entry name" value="UDP-Glycosyltransferase/glycogen phosphorylase"/>
    <property type="match status" value="1"/>
</dbReference>
<sequence>MFSNFPSVAFHPRPLAASLDALINAADVAKGDIHLDAVYLVPIFPLSPSAQHAIDAIIEAAVTTATHGSGRALLPTPDVVLVDAHVERFDRRSGYSRRGDDVWRWRSSDDWMLSGVDNEPGPLGLGVPRALAAAMAVMDSSVDIVLVIADYVQLTPGALTVLGAGDGGLAPGVVVQGMVVDAHDRALVTSLEMMLAPYTAETFVRTARSGSESEGPELHGLVPLPLDTLAGYHASHLDLQAPATVAAGRFTTLGALARTTLVELLDAAAVSGTLDDPALVFELDACVGNAAVVAVEFRPAMRGLAYIESVDVAAAPLGEATAYAGIDFAYAGLLARRGDALRGSAVADRDPELDGLTLVWNMECGAGQTLGFTMEAVGFALALRRKVDLALQVTSWSSCADELAKVSLPGGARDVVLRLAHHDMLERFRLGWGETASPPHERPRVALVIHRDPGRYRSFVERARRSLGKAQVYVIGRSMYETSSIPDDWVEPCSDDGVVREIWLPTQFNVDTFSKRGVAQARLRVVAEPVDVGAFHPGVRNAARDDVFDVLALHKWEPRKGGDVLLAAFASEFGADDAVALWIRSHMDDDNVMEAIGAVSLAGSGPGTGPSITILGGTVESAMLPVFYGSFDAFVLPTRGEGWGLPIVEALAVGVPVAATNVSGTTAYLDATVAWPLAYELSEADSGVGQWAEPSVASTRAQLRRMYDDWANNGGEAASRAARGVERIRAQYSYPQLAAAVTSELARFVDVW</sequence>
<dbReference type="OrthoDB" id="31121at2759"/>
<dbReference type="Gene3D" id="3.40.50.2000">
    <property type="entry name" value="Glycogen Phosphorylase B"/>
    <property type="match status" value="1"/>
</dbReference>
<dbReference type="Proteomes" id="UP000054408">
    <property type="component" value="Unassembled WGS sequence"/>
</dbReference>
<name>A0A0L0DJT3_THETB</name>
<accession>A0A0L0DJT3</accession>
<proteinExistence type="predicted"/>
<dbReference type="GO" id="GO:0016740">
    <property type="term" value="F:transferase activity"/>
    <property type="evidence" value="ECO:0007669"/>
    <property type="project" value="UniProtKB-KW"/>
</dbReference>
<dbReference type="CDD" id="cd03801">
    <property type="entry name" value="GT4_PimA-like"/>
    <property type="match status" value="1"/>
</dbReference>
<dbReference type="EMBL" id="GL349472">
    <property type="protein sequence ID" value="KNC52371.1"/>
    <property type="molecule type" value="Genomic_DNA"/>
</dbReference>
<evidence type="ECO:0000313" key="1">
    <source>
        <dbReference type="EMBL" id="KNC52371.1"/>
    </source>
</evidence>
<keyword evidence="2" id="KW-1185">Reference proteome</keyword>
<dbReference type="PANTHER" id="PTHR46656:SF3">
    <property type="entry name" value="PUTATIVE-RELATED"/>
    <property type="match status" value="1"/>
</dbReference>
<evidence type="ECO:0000313" key="2">
    <source>
        <dbReference type="Proteomes" id="UP000054408"/>
    </source>
</evidence>
<organism evidence="1 2">
    <name type="scientific">Thecamonas trahens ATCC 50062</name>
    <dbReference type="NCBI Taxonomy" id="461836"/>
    <lineage>
        <taxon>Eukaryota</taxon>
        <taxon>Apusozoa</taxon>
        <taxon>Apusomonadida</taxon>
        <taxon>Apusomonadidae</taxon>
        <taxon>Thecamonas</taxon>
    </lineage>
</organism>
<dbReference type="AlphaFoldDB" id="A0A0L0DJT3"/>
<reference evidence="1 2" key="1">
    <citation type="submission" date="2010-05" db="EMBL/GenBank/DDBJ databases">
        <title>The Genome Sequence of Thecamonas trahens ATCC 50062.</title>
        <authorList>
            <consortium name="The Broad Institute Genome Sequencing Platform"/>
            <person name="Russ C."/>
            <person name="Cuomo C."/>
            <person name="Shea T."/>
            <person name="Young S.K."/>
            <person name="Zeng Q."/>
            <person name="Koehrsen M."/>
            <person name="Haas B."/>
            <person name="Borodovsky M."/>
            <person name="Guigo R."/>
            <person name="Alvarado L."/>
            <person name="Berlin A."/>
            <person name="Bochicchio J."/>
            <person name="Borenstein D."/>
            <person name="Chapman S."/>
            <person name="Chen Z."/>
            <person name="Freedman E."/>
            <person name="Gellesch M."/>
            <person name="Goldberg J."/>
            <person name="Griggs A."/>
            <person name="Gujja S."/>
            <person name="Heilman E."/>
            <person name="Heiman D."/>
            <person name="Hepburn T."/>
            <person name="Howarth C."/>
            <person name="Jen D."/>
            <person name="Larson L."/>
            <person name="Mehta T."/>
            <person name="Park D."/>
            <person name="Pearson M."/>
            <person name="Roberts A."/>
            <person name="Saif S."/>
            <person name="Shenoy N."/>
            <person name="Sisk P."/>
            <person name="Stolte C."/>
            <person name="Sykes S."/>
            <person name="Thomson T."/>
            <person name="Walk T."/>
            <person name="White J."/>
            <person name="Yandava C."/>
            <person name="Burger G."/>
            <person name="Gray M.W."/>
            <person name="Holland P.W.H."/>
            <person name="King N."/>
            <person name="Lang F.B.F."/>
            <person name="Roger A.J."/>
            <person name="Ruiz-Trillo I."/>
            <person name="Lander E."/>
            <person name="Nusbaum C."/>
        </authorList>
    </citation>
    <scope>NUCLEOTIDE SEQUENCE [LARGE SCALE GENOMIC DNA]</scope>
    <source>
        <strain evidence="1 2">ATCC 50062</strain>
    </source>
</reference>
<keyword evidence="1" id="KW-0808">Transferase</keyword>
<dbReference type="RefSeq" id="XP_013755418.1">
    <property type="nucleotide sequence ID" value="XM_013899964.1"/>
</dbReference>
<dbReference type="PANTHER" id="PTHR46656">
    <property type="entry name" value="PUTATIVE-RELATED"/>
    <property type="match status" value="1"/>
</dbReference>
<protein>
    <submittedName>
        <fullName evidence="1">Glycosyl transferase</fullName>
    </submittedName>
</protein>